<keyword evidence="1" id="KW-1133">Transmembrane helix</keyword>
<sequence>MVVIVLLLMLIIAFLGCLVRKDLRHSLMFAFPIIIIVGMYVWLFTLLPVQWGLKRMPFVEQVQIRGVSANDYTDITCSHPIWDGVIEFVTDKKLDDCLLVLVGSNISNFSWNDCIGDDNFAILTSYDVDFVKETNDKFLYKALFITQHPNDDIICDSIYCKVFMIRMFAPIYETNEFVIPYNKLFQMKNRVYNQVEPTAEHCSSPNH</sequence>
<gene>
    <name evidence="2" type="ordered locus">Bacsa_3200</name>
</gene>
<keyword evidence="1" id="KW-0812">Transmembrane</keyword>
<feature type="transmembrane region" description="Helical" evidence="1">
    <location>
        <begin position="30"/>
        <end position="49"/>
    </location>
</feature>
<name>F0R4A7_PHOSB</name>
<accession>F0R4A7</accession>
<reference evidence="2 3" key="1">
    <citation type="journal article" date="2011" name="Stand. Genomic Sci.">
        <title>Complete genome sequence of Bacteroides salanitronis type strain (BL78).</title>
        <authorList>
            <person name="Gronow S."/>
            <person name="Held B."/>
            <person name="Lucas S."/>
            <person name="Lapidus A."/>
            <person name="Del Rio T.G."/>
            <person name="Nolan M."/>
            <person name="Tice H."/>
            <person name="Deshpande S."/>
            <person name="Cheng J.F."/>
            <person name="Pitluck S."/>
            <person name="Liolios K."/>
            <person name="Pagani I."/>
            <person name="Ivanova N."/>
            <person name="Mavromatis K."/>
            <person name="Pati A."/>
            <person name="Tapia R."/>
            <person name="Han C."/>
            <person name="Goodwin L."/>
            <person name="Chen A."/>
            <person name="Palaniappan K."/>
            <person name="Land M."/>
            <person name="Hauser L."/>
            <person name="Chang Y.J."/>
            <person name="Jeffries C.D."/>
            <person name="Brambilla E.M."/>
            <person name="Rohde M."/>
            <person name="Goker M."/>
            <person name="Detter J.C."/>
            <person name="Woyke T."/>
            <person name="Bristow J."/>
            <person name="Markowitz V."/>
            <person name="Hugenholtz P."/>
            <person name="Kyrpides N.C."/>
            <person name="Klenk H.P."/>
            <person name="Eisen J.A."/>
        </authorList>
    </citation>
    <scope>NUCLEOTIDE SEQUENCE [LARGE SCALE GENOMIC DNA]</scope>
    <source>
        <strain evidence="2 3">DSM 18170</strain>
    </source>
</reference>
<proteinExistence type="predicted"/>
<dbReference type="KEGG" id="bsa:Bacsa_3200"/>
<protein>
    <recommendedName>
        <fullName evidence="4">Transmembrane protein</fullName>
    </recommendedName>
</protein>
<evidence type="ECO:0008006" key="4">
    <source>
        <dbReference type="Google" id="ProtNLM"/>
    </source>
</evidence>
<dbReference type="AlphaFoldDB" id="F0R4A7"/>
<dbReference type="eggNOG" id="ENOG503487F">
    <property type="taxonomic scope" value="Bacteria"/>
</dbReference>
<keyword evidence="1" id="KW-0472">Membrane</keyword>
<organism evidence="2 3">
    <name type="scientific">Phocaeicola salanitronis (strain DSM 18170 / JCM 13657 / CCUG 60908 / BL78)</name>
    <name type="common">Bacteroides salanitronis</name>
    <dbReference type="NCBI Taxonomy" id="667015"/>
    <lineage>
        <taxon>Bacteria</taxon>
        <taxon>Pseudomonadati</taxon>
        <taxon>Bacteroidota</taxon>
        <taxon>Bacteroidia</taxon>
        <taxon>Bacteroidales</taxon>
        <taxon>Bacteroidaceae</taxon>
        <taxon>Phocaeicola</taxon>
    </lineage>
</organism>
<dbReference type="Proteomes" id="UP000007486">
    <property type="component" value="Chromosome"/>
</dbReference>
<dbReference type="STRING" id="667015.Bacsa_3200"/>
<keyword evidence="3" id="KW-1185">Reference proteome</keyword>
<evidence type="ECO:0000313" key="2">
    <source>
        <dbReference type="EMBL" id="ADY37727.1"/>
    </source>
</evidence>
<evidence type="ECO:0000313" key="3">
    <source>
        <dbReference type="Proteomes" id="UP000007486"/>
    </source>
</evidence>
<dbReference type="EMBL" id="CP002530">
    <property type="protein sequence ID" value="ADY37727.1"/>
    <property type="molecule type" value="Genomic_DNA"/>
</dbReference>
<evidence type="ECO:0000256" key="1">
    <source>
        <dbReference type="SAM" id="Phobius"/>
    </source>
</evidence>
<dbReference type="HOGENOM" id="CLU_1451739_0_0_10"/>
<dbReference type="OrthoDB" id="1050010at2"/>
<dbReference type="RefSeq" id="WP_013619091.1">
    <property type="nucleotide sequence ID" value="NC_015164.1"/>
</dbReference>